<evidence type="ECO:0000313" key="5">
    <source>
        <dbReference type="EMBL" id="CAB3363121.1"/>
    </source>
</evidence>
<evidence type="ECO:0000313" key="6">
    <source>
        <dbReference type="Proteomes" id="UP000494165"/>
    </source>
</evidence>
<dbReference type="GO" id="GO:0016491">
    <property type="term" value="F:oxidoreductase activity"/>
    <property type="evidence" value="ECO:0007669"/>
    <property type="project" value="UniProtKB-KW"/>
</dbReference>
<gene>
    <name evidence="5" type="ORF">CLODIP_2_CD14802</name>
</gene>
<dbReference type="Pfam" id="PF00106">
    <property type="entry name" value="adh_short"/>
    <property type="match status" value="2"/>
</dbReference>
<dbReference type="PANTHER" id="PTHR44196">
    <property type="entry name" value="DEHYDROGENASE/REDUCTASE SDR FAMILY MEMBER 7B"/>
    <property type="match status" value="1"/>
</dbReference>
<dbReference type="SUPFAM" id="SSF51735">
    <property type="entry name" value="NAD(P)-binding Rossmann-fold domains"/>
    <property type="match status" value="1"/>
</dbReference>
<dbReference type="InterPro" id="IPR002347">
    <property type="entry name" value="SDR_fam"/>
</dbReference>
<dbReference type="PRINTS" id="PR00081">
    <property type="entry name" value="GDHRDH"/>
</dbReference>
<dbReference type="AlphaFoldDB" id="A0A8S1C4S2"/>
<dbReference type="PROSITE" id="PS00061">
    <property type="entry name" value="ADH_SHORT"/>
    <property type="match status" value="1"/>
</dbReference>
<organism evidence="5 6">
    <name type="scientific">Cloeon dipterum</name>
    <dbReference type="NCBI Taxonomy" id="197152"/>
    <lineage>
        <taxon>Eukaryota</taxon>
        <taxon>Metazoa</taxon>
        <taxon>Ecdysozoa</taxon>
        <taxon>Arthropoda</taxon>
        <taxon>Hexapoda</taxon>
        <taxon>Insecta</taxon>
        <taxon>Pterygota</taxon>
        <taxon>Palaeoptera</taxon>
        <taxon>Ephemeroptera</taxon>
        <taxon>Pisciforma</taxon>
        <taxon>Baetidae</taxon>
        <taxon>Cloeon</taxon>
    </lineage>
</organism>
<name>A0A8S1C4S2_9INSE</name>
<dbReference type="PANTHER" id="PTHR44196:SF1">
    <property type="entry name" value="DEHYDROGENASE_REDUCTASE SDR FAMILY MEMBER 7B"/>
    <property type="match status" value="1"/>
</dbReference>
<evidence type="ECO:0000256" key="2">
    <source>
        <dbReference type="ARBA" id="ARBA00023002"/>
    </source>
</evidence>
<dbReference type="Proteomes" id="UP000494165">
    <property type="component" value="Unassembled WGS sequence"/>
</dbReference>
<evidence type="ECO:0000256" key="3">
    <source>
        <dbReference type="ARBA" id="ARBA00037096"/>
    </source>
</evidence>
<dbReference type="PRINTS" id="PR00080">
    <property type="entry name" value="SDRFAMILY"/>
</dbReference>
<evidence type="ECO:0000256" key="4">
    <source>
        <dbReference type="RuleBase" id="RU000363"/>
    </source>
</evidence>
<comment type="caution">
    <text evidence="5">The sequence shown here is derived from an EMBL/GenBank/DDBJ whole genome shotgun (WGS) entry which is preliminary data.</text>
</comment>
<reference evidence="5 6" key="1">
    <citation type="submission" date="2020-04" db="EMBL/GenBank/DDBJ databases">
        <authorList>
            <person name="Alioto T."/>
            <person name="Alioto T."/>
            <person name="Gomez Garrido J."/>
        </authorList>
    </citation>
    <scope>NUCLEOTIDE SEQUENCE [LARGE SCALE GENOMIC DNA]</scope>
</reference>
<evidence type="ECO:0008006" key="7">
    <source>
        <dbReference type="Google" id="ProtNLM"/>
    </source>
</evidence>
<keyword evidence="6" id="KW-1185">Reference proteome</keyword>
<sequence length="338" mass="37200">MSFRPYSDLISEWGGWKAILSSLASVSALGWIINKFMFIRKKKYSVSKLQNKVVLITGASSGIGEALAHSFYRAGCQVVLAARRESELQRVREDLIHSHETGPTHLPVILPLDVSELNEIPQKIESLLAIHKKVDILLSCAGISSRGAVVDGSVDVDIKVMLINYFGHVALTKALLPHMIREQSGHIVAVSSIQGKIAVPHRLELLSMRQTIRELTACKIFRASYSASKHALQAFSDSLRAEVASQGIKVSVVSPGYVKTNISLNALNSDGQPHQVMDENTAKGMSPEYVADRILEAVALETKEVEIAPFIHRFAIILRVLTPDLFAFLLRKRAESES</sequence>
<comment type="similarity">
    <text evidence="1 4">Belongs to the short-chain dehydrogenases/reductases (SDR) family.</text>
</comment>
<dbReference type="OrthoDB" id="5307821at2759"/>
<dbReference type="InterPro" id="IPR036291">
    <property type="entry name" value="NAD(P)-bd_dom_sf"/>
</dbReference>
<proteinExistence type="inferred from homology"/>
<comment type="function">
    <text evidence="3">Putative oxidoreductase.</text>
</comment>
<accession>A0A8S1C4S2</accession>
<protein>
    <recommendedName>
        <fullName evidence="7">Dehydrogenase/reductase SDR family protein 7-like</fullName>
    </recommendedName>
</protein>
<keyword evidence="2" id="KW-0560">Oxidoreductase</keyword>
<dbReference type="InterPro" id="IPR020904">
    <property type="entry name" value="Sc_DH/Rdtase_CS"/>
</dbReference>
<dbReference type="Gene3D" id="3.40.50.720">
    <property type="entry name" value="NAD(P)-binding Rossmann-like Domain"/>
    <property type="match status" value="1"/>
</dbReference>
<evidence type="ECO:0000256" key="1">
    <source>
        <dbReference type="ARBA" id="ARBA00006484"/>
    </source>
</evidence>
<dbReference type="EMBL" id="CADEPI010000011">
    <property type="protein sequence ID" value="CAB3363121.1"/>
    <property type="molecule type" value="Genomic_DNA"/>
</dbReference>
<dbReference type="GO" id="GO:0016020">
    <property type="term" value="C:membrane"/>
    <property type="evidence" value="ECO:0007669"/>
    <property type="project" value="TreeGrafter"/>
</dbReference>